<dbReference type="EMBL" id="JAOAOG010000073">
    <property type="protein sequence ID" value="KAJ6250964.1"/>
    <property type="molecule type" value="Genomic_DNA"/>
</dbReference>
<keyword evidence="9" id="KW-1185">Reference proteome</keyword>
<feature type="transmembrane region" description="Helical" evidence="7">
    <location>
        <begin position="295"/>
        <end position="319"/>
    </location>
</feature>
<accession>A0ABQ8Z2Q6</accession>
<feature type="transmembrane region" description="Helical" evidence="7">
    <location>
        <begin position="367"/>
        <end position="386"/>
    </location>
</feature>
<dbReference type="PANTHER" id="PTHR16119:SF17">
    <property type="entry name" value="TRANSMEMBRANE PROTEIN 144"/>
    <property type="match status" value="1"/>
</dbReference>
<feature type="transmembrane region" description="Helical" evidence="7">
    <location>
        <begin position="393"/>
        <end position="413"/>
    </location>
</feature>
<feature type="transmembrane region" description="Helical" evidence="7">
    <location>
        <begin position="120"/>
        <end position="140"/>
    </location>
</feature>
<dbReference type="Pfam" id="PF06800">
    <property type="entry name" value="Sugar_transport"/>
    <property type="match status" value="1"/>
</dbReference>
<comment type="subcellular location">
    <subcellularLocation>
        <location evidence="1">Membrane</location>
        <topology evidence="1">Multi-pass membrane protein</topology>
    </subcellularLocation>
</comment>
<feature type="transmembrane region" description="Helical" evidence="7">
    <location>
        <begin position="266"/>
        <end position="283"/>
    </location>
</feature>
<sequence length="414" mass="45510">MAISLAFGWVAVLISIFFWGFFSVPMKFKRVLNADLNTFVFNFYLTIMVVTLPFLVLIFAPFHFSGFGMLAGIVWIPCSVSFPIAIQNIGISKGQSIWAILILLISFFWGIVFGHKVKSVGLTVLALIFLVVGVSSLGFLKQNTNNKDQEQENKKKNKNKNALDNQGSDSENIPLGNEVNDSEYDSNEDSEIGLGSSGDQDEQTNQKKKYEPKFTKSILTDGLDSDISNDLKEMEVGFNSSEEEDSKSEPNTKSTKDREHKPNLKMGILGIALIAIFGGSQMVPLEFASEEERGIAMPISFGFGAFLGASVIFAIVCTLHYRKHKTIRDLLQLNVIRYPLASGTLWTIGNMFAIIATMSPLGMSQGYSIAQLNVVVSSLVGIIFYKELAGKQIIYFCGSFTLATIGAVLLGIYG</sequence>
<feature type="transmembrane region" description="Helical" evidence="7">
    <location>
        <begin position="36"/>
        <end position="60"/>
    </location>
</feature>
<evidence type="ECO:0000256" key="2">
    <source>
        <dbReference type="ARBA" id="ARBA00005731"/>
    </source>
</evidence>
<protein>
    <submittedName>
        <fullName evidence="8">Transmembrane protein</fullName>
    </submittedName>
</protein>
<dbReference type="InterPro" id="IPR012435">
    <property type="entry name" value="TMEM144"/>
</dbReference>
<evidence type="ECO:0000256" key="1">
    <source>
        <dbReference type="ARBA" id="ARBA00004141"/>
    </source>
</evidence>
<dbReference type="Proteomes" id="UP001150062">
    <property type="component" value="Unassembled WGS sequence"/>
</dbReference>
<gene>
    <name evidence="8" type="ORF">M0813_15784</name>
</gene>
<dbReference type="SUPFAM" id="SSF103473">
    <property type="entry name" value="MFS general substrate transporter"/>
    <property type="match status" value="1"/>
</dbReference>
<feature type="region of interest" description="Disordered" evidence="6">
    <location>
        <begin position="236"/>
        <end position="260"/>
    </location>
</feature>
<dbReference type="Pfam" id="PF07857">
    <property type="entry name" value="TMEM144"/>
    <property type="match status" value="1"/>
</dbReference>
<reference evidence="8" key="1">
    <citation type="submission" date="2022-08" db="EMBL/GenBank/DDBJ databases">
        <title>Novel sulfate-reducing endosymbionts in the free-living metamonad Anaeramoeba.</title>
        <authorList>
            <person name="Jerlstrom-Hultqvist J."/>
            <person name="Cepicka I."/>
            <person name="Gallot-Lavallee L."/>
            <person name="Salas-Leiva D."/>
            <person name="Curtis B.A."/>
            <person name="Zahonova K."/>
            <person name="Pipaliya S."/>
            <person name="Dacks J."/>
            <person name="Roger A.J."/>
        </authorList>
    </citation>
    <scope>NUCLEOTIDE SEQUENCE</scope>
    <source>
        <strain evidence="8">Schooner1</strain>
    </source>
</reference>
<feature type="transmembrane region" description="Helical" evidence="7">
    <location>
        <begin position="6"/>
        <end position="24"/>
    </location>
</feature>
<dbReference type="InterPro" id="IPR036259">
    <property type="entry name" value="MFS_trans_sf"/>
</dbReference>
<evidence type="ECO:0000313" key="8">
    <source>
        <dbReference type="EMBL" id="KAJ6250964.1"/>
    </source>
</evidence>
<feature type="compositionally biased region" description="Basic and acidic residues" evidence="6">
    <location>
        <begin position="247"/>
        <end position="260"/>
    </location>
</feature>
<dbReference type="InterPro" id="IPR010651">
    <property type="entry name" value="Sugar_transport"/>
</dbReference>
<name>A0ABQ8Z2Q6_9EUKA</name>
<feature type="transmembrane region" description="Helical" evidence="7">
    <location>
        <begin position="97"/>
        <end position="114"/>
    </location>
</feature>
<proteinExistence type="inferred from homology"/>
<feature type="compositionally biased region" description="Acidic residues" evidence="6">
    <location>
        <begin position="180"/>
        <end position="191"/>
    </location>
</feature>
<keyword evidence="4 7" id="KW-1133">Transmembrane helix</keyword>
<evidence type="ECO:0000256" key="7">
    <source>
        <dbReference type="SAM" id="Phobius"/>
    </source>
</evidence>
<keyword evidence="3 7" id="KW-0812">Transmembrane</keyword>
<evidence type="ECO:0000256" key="6">
    <source>
        <dbReference type="SAM" id="MobiDB-lite"/>
    </source>
</evidence>
<keyword evidence="5 7" id="KW-0472">Membrane</keyword>
<evidence type="ECO:0000256" key="5">
    <source>
        <dbReference type="ARBA" id="ARBA00023136"/>
    </source>
</evidence>
<feature type="compositionally biased region" description="Polar residues" evidence="6">
    <location>
        <begin position="162"/>
        <end position="171"/>
    </location>
</feature>
<comment type="similarity">
    <text evidence="2">Belongs to the TMEM144 family.</text>
</comment>
<comment type="caution">
    <text evidence="8">The sequence shown here is derived from an EMBL/GenBank/DDBJ whole genome shotgun (WGS) entry which is preliminary data.</text>
</comment>
<feature type="transmembrane region" description="Helical" evidence="7">
    <location>
        <begin position="340"/>
        <end position="361"/>
    </location>
</feature>
<dbReference type="PANTHER" id="PTHR16119">
    <property type="entry name" value="TRANSMEMBRANE PROTEIN 144"/>
    <property type="match status" value="1"/>
</dbReference>
<evidence type="ECO:0000256" key="3">
    <source>
        <dbReference type="ARBA" id="ARBA00022692"/>
    </source>
</evidence>
<evidence type="ECO:0000256" key="4">
    <source>
        <dbReference type="ARBA" id="ARBA00022989"/>
    </source>
</evidence>
<evidence type="ECO:0000313" key="9">
    <source>
        <dbReference type="Proteomes" id="UP001150062"/>
    </source>
</evidence>
<feature type="region of interest" description="Disordered" evidence="6">
    <location>
        <begin position="145"/>
        <end position="212"/>
    </location>
</feature>
<organism evidence="8 9">
    <name type="scientific">Anaeramoeba flamelloides</name>
    <dbReference type="NCBI Taxonomy" id="1746091"/>
    <lineage>
        <taxon>Eukaryota</taxon>
        <taxon>Metamonada</taxon>
        <taxon>Anaeramoebidae</taxon>
        <taxon>Anaeramoeba</taxon>
    </lineage>
</organism>
<feature type="transmembrane region" description="Helical" evidence="7">
    <location>
        <begin position="66"/>
        <end position="85"/>
    </location>
</feature>